<feature type="domain" description="PPE family C-terminal" evidence="4">
    <location>
        <begin position="307"/>
        <end position="375"/>
    </location>
</feature>
<gene>
    <name evidence="5" type="primary">PPE33_3</name>
    <name evidence="6" type="ORF">I2456_17380</name>
    <name evidence="5" type="ORF">MKUB_52900</name>
</gene>
<dbReference type="Pfam" id="PF12484">
    <property type="entry name" value="PPE-SVP"/>
    <property type="match status" value="1"/>
</dbReference>
<dbReference type="InterPro" id="IPR038332">
    <property type="entry name" value="PPE_sf"/>
</dbReference>
<feature type="region of interest" description="Disordered" evidence="2">
    <location>
        <begin position="387"/>
        <end position="413"/>
    </location>
</feature>
<dbReference type="PANTHER" id="PTHR46766:SF1">
    <property type="entry name" value="GLUTAMINE-RICH PROTEIN 2"/>
    <property type="match status" value="1"/>
</dbReference>
<reference evidence="5" key="2">
    <citation type="submission" date="2020-02" db="EMBL/GenBank/DDBJ databases">
        <authorList>
            <person name="Matsumoto Y."/>
            <person name="Kinjo T."/>
            <person name="Motooka D."/>
            <person name="Nabeya D."/>
            <person name="Jung N."/>
            <person name="Uechi K."/>
            <person name="Horii T."/>
            <person name="Iida T."/>
            <person name="Fujita J."/>
            <person name="Nakamura S."/>
        </authorList>
    </citation>
    <scope>NUCLEOTIDE SEQUENCE</scope>
    <source>
        <strain evidence="5">JCM 13573</strain>
    </source>
</reference>
<dbReference type="EMBL" id="BLKU01000005">
    <property type="protein sequence ID" value="GFG67800.1"/>
    <property type="molecule type" value="Genomic_DNA"/>
</dbReference>
<keyword evidence="7" id="KW-1185">Reference proteome</keyword>
<protein>
    <submittedName>
        <fullName evidence="6">PPE domain-containing protein</fullName>
    </submittedName>
    <submittedName>
        <fullName evidence="5">PPE family protein PPE33</fullName>
    </submittedName>
</protein>
<dbReference type="InterPro" id="IPR022171">
    <property type="entry name" value="PPE_C"/>
</dbReference>
<feature type="compositionally biased region" description="Low complexity" evidence="2">
    <location>
        <begin position="387"/>
        <end position="398"/>
    </location>
</feature>
<dbReference type="Proteomes" id="UP000663583">
    <property type="component" value="Chromosome"/>
</dbReference>
<evidence type="ECO:0000259" key="3">
    <source>
        <dbReference type="Pfam" id="PF00823"/>
    </source>
</evidence>
<name>A0AAX1J4C4_9MYCO</name>
<evidence type="ECO:0000313" key="6">
    <source>
        <dbReference type="EMBL" id="QPI36294.1"/>
    </source>
</evidence>
<feature type="domain" description="PPE" evidence="3">
    <location>
        <begin position="2"/>
        <end position="162"/>
    </location>
</feature>
<organism evidence="6 8">
    <name type="scientific">Mycobacterium kubicae</name>
    <dbReference type="NCBI Taxonomy" id="120959"/>
    <lineage>
        <taxon>Bacteria</taxon>
        <taxon>Bacillati</taxon>
        <taxon>Actinomycetota</taxon>
        <taxon>Actinomycetes</taxon>
        <taxon>Mycobacteriales</taxon>
        <taxon>Mycobacteriaceae</taxon>
        <taxon>Mycobacterium</taxon>
        <taxon>Mycobacterium simiae complex</taxon>
    </lineage>
</organism>
<evidence type="ECO:0000259" key="4">
    <source>
        <dbReference type="Pfam" id="PF12484"/>
    </source>
</evidence>
<comment type="similarity">
    <text evidence="1">Belongs to the mycobacterial PPE family.</text>
</comment>
<reference evidence="6" key="3">
    <citation type="submission" date="2020-11" db="EMBL/GenBank/DDBJ databases">
        <title>Intraspecies plasmid and genomic variation of Mycobacterium kubicae revealed by the complete genome sequences of two clinical isolates.</title>
        <authorList>
            <person name="Hendrix J.R."/>
            <person name="Epperson L.E."/>
            <person name="Honda J.R."/>
            <person name="Strong M."/>
        </authorList>
    </citation>
    <scope>NUCLEOTIDE SEQUENCE</scope>
    <source>
        <strain evidence="6">JCM 13573</strain>
    </source>
</reference>
<dbReference type="GO" id="GO:0052572">
    <property type="term" value="P:response to host immune response"/>
    <property type="evidence" value="ECO:0007669"/>
    <property type="project" value="TreeGrafter"/>
</dbReference>
<evidence type="ECO:0000313" key="5">
    <source>
        <dbReference type="EMBL" id="GFG67800.1"/>
    </source>
</evidence>
<dbReference type="PANTHER" id="PTHR46766">
    <property type="entry name" value="GLUTAMINE-RICH PROTEIN 2"/>
    <property type="match status" value="1"/>
</dbReference>
<dbReference type="SUPFAM" id="SSF140459">
    <property type="entry name" value="PE/PPE dimer-like"/>
    <property type="match status" value="1"/>
</dbReference>
<accession>A0AAX1J4C4</accession>
<sequence length="454" mass="45770">MDFVSYPPEVNSTRMYTGAGSVPLLAAAEAWDALANELHLAANSYQAVVLELTSGPWLGLASASMSASAASFAAWLRATATQAEETCAQAKSAAAAYQTAFSETVPPSVVAANRSQLASLVATNVLGINAQAIAATEAQYGEMWVQDLAAMYDYAASSASSTVLTPFSAPPQTTKPGGPVGYDAAGGATGFADSMVQQAFSAVPTGLQSAAAADVDSLSTLADLLTIFLAVPAVYSLLIAVPANVLGVVGFPVTIIGTGTGIHTDEIISGWNGEEPFPSNEPAPVKPFPAPLLNLPAGTVPPRTVEASVGEAGVVGALSVPPTWAVATPAVRPIAYTLPGTAVGAAAVVPAATDSSSTLSEMALAGAAGRVMADTVGTGARRAVQGARGAARAGTSAGKVAEPTTGGSDIKPQEIPRAVVTGVAAELREFAKLRDEGLLTDAEYTEQKNRLLGR</sequence>
<evidence type="ECO:0000256" key="2">
    <source>
        <dbReference type="SAM" id="MobiDB-lite"/>
    </source>
</evidence>
<dbReference type="InterPro" id="IPR000030">
    <property type="entry name" value="PPE_dom"/>
</dbReference>
<evidence type="ECO:0000313" key="8">
    <source>
        <dbReference type="Proteomes" id="UP000663583"/>
    </source>
</evidence>
<dbReference type="RefSeq" id="WP_085072635.1">
    <property type="nucleotide sequence ID" value="NZ_BLKU01000005.1"/>
</dbReference>
<dbReference type="Proteomes" id="UP000465306">
    <property type="component" value="Unassembled WGS sequence"/>
</dbReference>
<proteinExistence type="inferred from homology"/>
<evidence type="ECO:0000256" key="1">
    <source>
        <dbReference type="ARBA" id="ARBA00010652"/>
    </source>
</evidence>
<dbReference type="Gene3D" id="1.20.1260.20">
    <property type="entry name" value="PPE superfamily"/>
    <property type="match status" value="1"/>
</dbReference>
<dbReference type="KEGG" id="mku:I2456_17380"/>
<dbReference type="AlphaFoldDB" id="A0AAX1J4C4"/>
<dbReference type="EMBL" id="CP065047">
    <property type="protein sequence ID" value="QPI36294.1"/>
    <property type="molecule type" value="Genomic_DNA"/>
</dbReference>
<reference evidence="5 7" key="1">
    <citation type="journal article" date="2019" name="Emerg. Microbes Infect.">
        <title>Comprehensive subspecies identification of 175 nontuberculous mycobacteria species based on 7547 genomic profiles.</title>
        <authorList>
            <person name="Matsumoto Y."/>
            <person name="Kinjo T."/>
            <person name="Motooka D."/>
            <person name="Nabeya D."/>
            <person name="Jung N."/>
            <person name="Uechi K."/>
            <person name="Horii T."/>
            <person name="Iida T."/>
            <person name="Fujita J."/>
            <person name="Nakamura S."/>
        </authorList>
    </citation>
    <scope>NUCLEOTIDE SEQUENCE [LARGE SCALE GENOMIC DNA]</scope>
    <source>
        <strain evidence="5 7">JCM 13573</strain>
    </source>
</reference>
<dbReference type="Pfam" id="PF00823">
    <property type="entry name" value="PPE"/>
    <property type="match status" value="1"/>
</dbReference>
<evidence type="ECO:0000313" key="7">
    <source>
        <dbReference type="Proteomes" id="UP000465306"/>
    </source>
</evidence>